<evidence type="ECO:0000313" key="3">
    <source>
        <dbReference type="Proteomes" id="UP000016536"/>
    </source>
</evidence>
<comment type="caution">
    <text evidence="2">The sequence shown here is derived from an EMBL/GenBank/DDBJ whole genome shotgun (WGS) entry which is preliminary data.</text>
</comment>
<dbReference type="AlphaFoldDB" id="U1S586"/>
<keyword evidence="3" id="KW-1185">Reference proteome</keyword>
<accession>U1S586</accession>
<dbReference type="Proteomes" id="UP000016536">
    <property type="component" value="Unassembled WGS sequence"/>
</dbReference>
<keyword evidence="1" id="KW-0472">Membrane</keyword>
<dbReference type="EMBL" id="AWSE01000009">
    <property type="protein sequence ID" value="ERH25817.1"/>
    <property type="molecule type" value="Genomic_DNA"/>
</dbReference>
<evidence type="ECO:0000313" key="2">
    <source>
        <dbReference type="EMBL" id="ERH25817.1"/>
    </source>
</evidence>
<reference evidence="2 3" key="1">
    <citation type="submission" date="2013-08" db="EMBL/GenBank/DDBJ databases">
        <authorList>
            <person name="Weinstock G."/>
            <person name="Sodergren E."/>
            <person name="Wylie T."/>
            <person name="Fulton L."/>
            <person name="Fulton R."/>
            <person name="Fronick C."/>
            <person name="O'Laughlin M."/>
            <person name="Godfrey J."/>
            <person name="Miner T."/>
            <person name="Herter B."/>
            <person name="Appelbaum E."/>
            <person name="Cordes M."/>
            <person name="Lek S."/>
            <person name="Wollam A."/>
            <person name="Pepin K.H."/>
            <person name="Palsikar V.B."/>
            <person name="Mitreva M."/>
            <person name="Wilson R.K."/>
        </authorList>
    </citation>
    <scope>NUCLEOTIDE SEQUENCE [LARGE SCALE GENOMIC DNA]</scope>
    <source>
        <strain evidence="2 3">F0542</strain>
    </source>
</reference>
<feature type="transmembrane region" description="Helical" evidence="1">
    <location>
        <begin position="82"/>
        <end position="110"/>
    </location>
</feature>
<keyword evidence="1" id="KW-1133">Transmembrane helix</keyword>
<protein>
    <submittedName>
        <fullName evidence="2">Uncharacterized protein</fullName>
    </submittedName>
</protein>
<name>U1S586_9ACTO</name>
<proteinExistence type="predicted"/>
<feature type="transmembrane region" description="Helical" evidence="1">
    <location>
        <begin position="36"/>
        <end position="62"/>
    </location>
</feature>
<dbReference type="HOGENOM" id="CLU_094467_0_0_11"/>
<evidence type="ECO:0000256" key="1">
    <source>
        <dbReference type="SAM" id="Phobius"/>
    </source>
</evidence>
<keyword evidence="1" id="KW-0812">Transmembrane</keyword>
<organism evidence="2 3">
    <name type="scientific">Actinomyces johnsonii F0542</name>
    <dbReference type="NCBI Taxonomy" id="1321818"/>
    <lineage>
        <taxon>Bacteria</taxon>
        <taxon>Bacillati</taxon>
        <taxon>Actinomycetota</taxon>
        <taxon>Actinomycetes</taxon>
        <taxon>Actinomycetales</taxon>
        <taxon>Actinomycetaceae</taxon>
        <taxon>Actinomyces</taxon>
    </lineage>
</organism>
<gene>
    <name evidence="2" type="ORF">HMPREF1979_00141</name>
</gene>
<sequence length="239" mass="28016">MVGVRDREGVMMSLDGVQSDEPQTRIPRRWRSRDRLYLTALRTPVMLLVWIFVLYVFGSLAYTVIAERIHSAADPYSTQEPHLFWLMLAILFSVLMVLLMISLVLSFTVVDRDGVHAYRFFVCYWRRHDFSWEEFRWGSFVTKTRSVSPSGPSSVDGLYVSRKWKKWRVEDESTEEFAYYGRPSRVRPKGKGTQIPGFQFFSLFGGDNVERVDQQWLQVIEWAEYKGYLRQGDTRPAVA</sequence>